<dbReference type="AlphaFoldDB" id="A0A9X3F3L1"/>
<feature type="compositionally biased region" description="Low complexity" evidence="1">
    <location>
        <begin position="106"/>
        <end position="120"/>
    </location>
</feature>
<evidence type="ECO:0000256" key="1">
    <source>
        <dbReference type="SAM" id="MobiDB-lite"/>
    </source>
</evidence>
<keyword evidence="3" id="KW-1185">Reference proteome</keyword>
<comment type="caution">
    <text evidence="2">The sequence shown here is derived from an EMBL/GenBank/DDBJ whole genome shotgun (WGS) entry which is preliminary data.</text>
</comment>
<evidence type="ECO:0000313" key="3">
    <source>
        <dbReference type="Proteomes" id="UP001150924"/>
    </source>
</evidence>
<proteinExistence type="predicted"/>
<gene>
    <name evidence="2" type="ORF">OV079_35925</name>
</gene>
<accession>A0A9X3F3L1</accession>
<organism evidence="2 3">
    <name type="scientific">Nannocystis pusilla</name>
    <dbReference type="NCBI Taxonomy" id="889268"/>
    <lineage>
        <taxon>Bacteria</taxon>
        <taxon>Pseudomonadati</taxon>
        <taxon>Myxococcota</taxon>
        <taxon>Polyangia</taxon>
        <taxon>Nannocystales</taxon>
        <taxon>Nannocystaceae</taxon>
        <taxon>Nannocystis</taxon>
    </lineage>
</organism>
<dbReference type="Proteomes" id="UP001150924">
    <property type="component" value="Unassembled WGS sequence"/>
</dbReference>
<sequence>MSVIVVCSARISSGRNPSQDAGAPVDVAVGLVLVGVAVVDVVVTPSLVDVLVGSSVVVGSDSVVVDLPGPHAAHARATIMATLSLKATSCADGSGGRDDASSETSPARTPPAACIAPAPT</sequence>
<name>A0A9X3F3L1_9BACT</name>
<reference evidence="2" key="1">
    <citation type="submission" date="2022-11" db="EMBL/GenBank/DDBJ databases">
        <title>Minimal conservation of predation-associated metabolite biosynthetic gene clusters underscores biosynthetic potential of Myxococcota including descriptions for ten novel species: Archangium lansinium sp. nov., Myxococcus landrumus sp. nov., Nannocystis bai.</title>
        <authorList>
            <person name="Ahearne A."/>
            <person name="Stevens C."/>
            <person name="Phillips K."/>
        </authorList>
    </citation>
    <scope>NUCLEOTIDE SEQUENCE</scope>
    <source>
        <strain evidence="2">Na p29</strain>
    </source>
</reference>
<evidence type="ECO:0000313" key="2">
    <source>
        <dbReference type="EMBL" id="MCY1010863.1"/>
    </source>
</evidence>
<feature type="region of interest" description="Disordered" evidence="1">
    <location>
        <begin position="90"/>
        <end position="120"/>
    </location>
</feature>
<dbReference type="RefSeq" id="WP_267773985.1">
    <property type="nucleotide sequence ID" value="NZ_JAPNKE010000002.1"/>
</dbReference>
<dbReference type="EMBL" id="JAPNKE010000002">
    <property type="protein sequence ID" value="MCY1010863.1"/>
    <property type="molecule type" value="Genomic_DNA"/>
</dbReference>
<protein>
    <submittedName>
        <fullName evidence="2">Uncharacterized protein</fullName>
    </submittedName>
</protein>